<dbReference type="InterPro" id="IPR018721">
    <property type="entry name" value="DUF2252"/>
</dbReference>
<organism evidence="1 2">
    <name type="scientific">Rhizobium etli bv. mimosae str. IE4771</name>
    <dbReference type="NCBI Taxonomy" id="1432050"/>
    <lineage>
        <taxon>Bacteria</taxon>
        <taxon>Pseudomonadati</taxon>
        <taxon>Pseudomonadota</taxon>
        <taxon>Alphaproteobacteria</taxon>
        <taxon>Hyphomicrobiales</taxon>
        <taxon>Rhizobiaceae</taxon>
        <taxon>Rhizobium/Agrobacterium group</taxon>
        <taxon>Rhizobium</taxon>
    </lineage>
</organism>
<dbReference type="OrthoDB" id="1491115at2"/>
<gene>
    <name evidence="1" type="ORF">IE4771_CH00323</name>
</gene>
<proteinExistence type="predicted"/>
<dbReference type="Proteomes" id="UP000027180">
    <property type="component" value="Chromosome"/>
</dbReference>
<dbReference type="HOGENOM" id="CLU_068450_0_0_5"/>
<reference evidence="1 2" key="1">
    <citation type="submission" date="2013-12" db="EMBL/GenBank/DDBJ databases">
        <title>Complete genome sequence of Rhizobium etli bv. mimosae IE4771.</title>
        <authorList>
            <person name="Bustos P."/>
            <person name="Santamaria R.I."/>
            <person name="Lozano L."/>
            <person name="Ormeno-Orrillo E."/>
            <person name="Rogel M.A."/>
            <person name="Romero D."/>
            <person name="Cevallos M.A."/>
            <person name="Martinez-Romero E."/>
            <person name="Gonzalez V."/>
        </authorList>
    </citation>
    <scope>NUCLEOTIDE SEQUENCE [LARGE SCALE GENOMIC DNA]</scope>
    <source>
        <strain evidence="1 2">IE4771</strain>
    </source>
</reference>
<accession>A0A060I0R7</accession>
<dbReference type="Pfam" id="PF10009">
    <property type="entry name" value="DUF2252"/>
    <property type="match status" value="1"/>
</dbReference>
<sequence length="358" mass="39562">MTTISQSVRNFETWLAGELGADLVKDDLKEKHGRMRSDDFVFLRATYWRWCEIILDICPELGRAPAVLAIGDAHLENFGTWRDSEGRLVWGVNDFDDAAVMPYALDLVRLAASAILARNGKGPSVRMIGELILGGYRRGLENPLPVILERDHKWLRKALMLLNSERREFWEKCEMLPAGKKKAPPAYSEALAGALPPGAGSFTAKPRSAGTGSLGRPRFVAYAEWQGGPVLREAKALVPSAWSLRHRPLDVTIRAGEIAAGRARSADPHYRVCGRILVRRLSPNSRKIEIDKHPEILLSPTMLELMGFEIANCHSDDATAAAAILQDLQARGPEWLHEAARAAASSVSAEQKAYARTR</sequence>
<dbReference type="InterPro" id="IPR011009">
    <property type="entry name" value="Kinase-like_dom_sf"/>
</dbReference>
<dbReference type="PANTHER" id="PTHR39441">
    <property type="entry name" value="DUF2252 DOMAIN-CONTAINING PROTEIN"/>
    <property type="match status" value="1"/>
</dbReference>
<evidence type="ECO:0000313" key="2">
    <source>
        <dbReference type="Proteomes" id="UP000027180"/>
    </source>
</evidence>
<evidence type="ECO:0008006" key="3">
    <source>
        <dbReference type="Google" id="ProtNLM"/>
    </source>
</evidence>
<evidence type="ECO:0000313" key="1">
    <source>
        <dbReference type="EMBL" id="AIC25490.1"/>
    </source>
</evidence>
<dbReference type="SUPFAM" id="SSF56112">
    <property type="entry name" value="Protein kinase-like (PK-like)"/>
    <property type="match status" value="1"/>
</dbReference>
<name>A0A060I0R7_RHIET</name>
<dbReference type="PANTHER" id="PTHR39441:SF1">
    <property type="entry name" value="DUF2252 DOMAIN-CONTAINING PROTEIN"/>
    <property type="match status" value="1"/>
</dbReference>
<dbReference type="EMBL" id="CP006986">
    <property type="protein sequence ID" value="AIC25490.1"/>
    <property type="molecule type" value="Genomic_DNA"/>
</dbReference>
<dbReference type="KEGG" id="rei:IE4771_CH00323"/>
<protein>
    <recommendedName>
        <fullName evidence="3">DUF2252 domain-containing protein</fullName>
    </recommendedName>
</protein>
<dbReference type="RefSeq" id="WP_038686331.1">
    <property type="nucleotide sequence ID" value="NZ_CP006986.1"/>
</dbReference>
<dbReference type="AlphaFoldDB" id="A0A060I0R7"/>